<evidence type="ECO:0000313" key="3">
    <source>
        <dbReference type="Proteomes" id="UP000193553"/>
    </source>
</evidence>
<proteinExistence type="predicted"/>
<dbReference type="EMBL" id="NAFI01000180">
    <property type="protein sequence ID" value="OSJ06125.1"/>
    <property type="molecule type" value="Genomic_DNA"/>
</dbReference>
<accession>A0A1X3H357</accession>
<comment type="caution">
    <text evidence="2">The sequence shown here is derived from an EMBL/GenBank/DDBJ whole genome shotgun (WGS) entry which is preliminary data.</text>
</comment>
<reference evidence="2 3" key="1">
    <citation type="submission" date="2017-03" db="EMBL/GenBank/DDBJ databases">
        <title>Whole genome sequences of fourteen strains of Bradyrhizobium canariense and one strain of Bradyrhizobium japonicum isolated from Lupinus (Papilionoideae: Genisteae) species in Algeria.</title>
        <authorList>
            <person name="Crovadore J."/>
            <person name="Chekireb D."/>
            <person name="Brachmann A."/>
            <person name="Chablais R."/>
            <person name="Cochard B."/>
            <person name="Lefort F."/>
        </authorList>
    </citation>
    <scope>NUCLEOTIDE SEQUENCE [LARGE SCALE GENOMIC DNA]</scope>
    <source>
        <strain evidence="2 3">UBMA195</strain>
    </source>
</reference>
<gene>
    <name evidence="2" type="ORF">BSZ18_23535</name>
</gene>
<feature type="region of interest" description="Disordered" evidence="1">
    <location>
        <begin position="140"/>
        <end position="160"/>
    </location>
</feature>
<protein>
    <submittedName>
        <fullName evidence="2">Uncharacterized protein</fullName>
    </submittedName>
</protein>
<evidence type="ECO:0000313" key="2">
    <source>
        <dbReference type="EMBL" id="OSJ06125.1"/>
    </source>
</evidence>
<sequence>MSERNQNILKRRRTGESFGAIGKSLGISAPRVRQIVEREQARQQRAAELVQAAALPEQPNILHLPPRLRAMMARACDKQDFKPQDILDLHYTPAMFMTRLPGFCRRDWRDLDAWLRAAGLSLERPLGTASWQRGRSCLDGLEDTKQRNPESAGSFRRHIG</sequence>
<name>A0A1X3H357_9BRAD</name>
<evidence type="ECO:0000256" key="1">
    <source>
        <dbReference type="SAM" id="MobiDB-lite"/>
    </source>
</evidence>
<organism evidence="2 3">
    <name type="scientific">Bradyrhizobium canariense</name>
    <dbReference type="NCBI Taxonomy" id="255045"/>
    <lineage>
        <taxon>Bacteria</taxon>
        <taxon>Pseudomonadati</taxon>
        <taxon>Pseudomonadota</taxon>
        <taxon>Alphaproteobacteria</taxon>
        <taxon>Hyphomicrobiales</taxon>
        <taxon>Nitrobacteraceae</taxon>
        <taxon>Bradyrhizobium</taxon>
    </lineage>
</organism>
<dbReference type="AlphaFoldDB" id="A0A1X3H357"/>
<dbReference type="Proteomes" id="UP000193553">
    <property type="component" value="Unassembled WGS sequence"/>
</dbReference>